<accession>A0ABX8N683</accession>
<organism evidence="1 2">
    <name type="scientific">Pseudomonas fakonensis</name>
    <dbReference type="NCBI Taxonomy" id="2842355"/>
    <lineage>
        <taxon>Bacteria</taxon>
        <taxon>Pseudomonadati</taxon>
        <taxon>Pseudomonadota</taxon>
        <taxon>Gammaproteobacteria</taxon>
        <taxon>Pseudomonadales</taxon>
        <taxon>Pseudomonadaceae</taxon>
        <taxon>Pseudomonas</taxon>
    </lineage>
</organism>
<protein>
    <submittedName>
        <fullName evidence="1">DUF488 domain-containing protein</fullName>
    </submittedName>
</protein>
<dbReference type="EMBL" id="CP077076">
    <property type="protein sequence ID" value="QXH51863.1"/>
    <property type="molecule type" value="Genomic_DNA"/>
</dbReference>
<gene>
    <name evidence="1" type="ORF">KSS94_01560</name>
</gene>
<reference evidence="1" key="1">
    <citation type="journal article" date="2021" name="Microorganisms">
        <title>The Ever-Expanding Pseudomonas Genus: Description of 43 New Species and Partition of the Pseudomonas putida Group.</title>
        <authorList>
            <person name="Girard L."/>
            <person name="Lood C."/>
            <person name="Hofte M."/>
            <person name="Vandamme P."/>
            <person name="Rokni-Zadeh H."/>
            <person name="van Noort V."/>
            <person name="Lavigne R."/>
            <person name="De Mot R."/>
        </authorList>
    </citation>
    <scope>NUCLEOTIDE SEQUENCE</scope>
    <source>
        <strain evidence="1">COW40</strain>
    </source>
</reference>
<dbReference type="PANTHER" id="PTHR39337">
    <property type="entry name" value="BLR5642 PROTEIN"/>
    <property type="match status" value="1"/>
</dbReference>
<evidence type="ECO:0000313" key="2">
    <source>
        <dbReference type="Proteomes" id="UP001046350"/>
    </source>
</evidence>
<sequence length="186" mass="21154">MTEKNAYIYSIGHGGRKIEDFINLLNIYEIKYVVDVRSKPRSRFHPQFNQKKLHELLNQSGIGYLFLGDKLGGLPSEPSCYDEKGHVVYNKVKGMSFYEEGLARLTSANEKKIKIACMCSEIDPCDCHRSKLIGSSLSEQNIPMLHINKLGHIEDQETVIKHVINSTLGNDLFSDESSLKSRNSYR</sequence>
<proteinExistence type="predicted"/>
<dbReference type="Pfam" id="PF04343">
    <property type="entry name" value="DUF488"/>
    <property type="match status" value="1"/>
</dbReference>
<dbReference type="InterPro" id="IPR007438">
    <property type="entry name" value="DUF488"/>
</dbReference>
<name>A0ABX8N683_9PSED</name>
<dbReference type="PANTHER" id="PTHR39337:SF1">
    <property type="entry name" value="BLR5642 PROTEIN"/>
    <property type="match status" value="1"/>
</dbReference>
<dbReference type="RefSeq" id="WP_217841363.1">
    <property type="nucleotide sequence ID" value="NZ_CP077076.1"/>
</dbReference>
<dbReference type="PIRSF" id="PIRSF024492">
    <property type="entry name" value="UCP024492"/>
    <property type="match status" value="1"/>
</dbReference>
<dbReference type="InterPro" id="IPR014519">
    <property type="entry name" value="UCP024492"/>
</dbReference>
<dbReference type="Proteomes" id="UP001046350">
    <property type="component" value="Chromosome"/>
</dbReference>
<keyword evidence="2" id="KW-1185">Reference proteome</keyword>
<evidence type="ECO:0000313" key="1">
    <source>
        <dbReference type="EMBL" id="QXH51863.1"/>
    </source>
</evidence>